<gene>
    <name evidence="2" type="ORF">LR394_37105</name>
</gene>
<evidence type="ECO:0000313" key="3">
    <source>
        <dbReference type="Proteomes" id="UP001138997"/>
    </source>
</evidence>
<organism evidence="2 3">
    <name type="scientific">Kineosporia babensis</name>
    <dbReference type="NCBI Taxonomy" id="499548"/>
    <lineage>
        <taxon>Bacteria</taxon>
        <taxon>Bacillati</taxon>
        <taxon>Actinomycetota</taxon>
        <taxon>Actinomycetes</taxon>
        <taxon>Kineosporiales</taxon>
        <taxon>Kineosporiaceae</taxon>
        <taxon>Kineosporia</taxon>
    </lineage>
</organism>
<reference evidence="2" key="1">
    <citation type="submission" date="2021-11" db="EMBL/GenBank/DDBJ databases">
        <title>Streptomyces corallinus and Kineosporia corallina sp. nov., two new coral-derived marine actinobacteria.</title>
        <authorList>
            <person name="Buangrab K."/>
            <person name="Sutthacheep M."/>
            <person name="Yeemin T."/>
            <person name="Harunari E."/>
            <person name="Igarashi Y."/>
            <person name="Sripreechasak P."/>
            <person name="Kanchanasin P."/>
            <person name="Tanasupawat S."/>
            <person name="Phongsopitanun W."/>
        </authorList>
    </citation>
    <scope>NUCLEOTIDE SEQUENCE</scope>
    <source>
        <strain evidence="2">JCM 31032</strain>
    </source>
</reference>
<keyword evidence="2" id="KW-0503">Monooxygenase</keyword>
<proteinExistence type="predicted"/>
<dbReference type="AlphaFoldDB" id="A0A9X1NMM4"/>
<dbReference type="GO" id="GO:0004497">
    <property type="term" value="F:monooxygenase activity"/>
    <property type="evidence" value="ECO:0007669"/>
    <property type="project" value="UniProtKB-KW"/>
</dbReference>
<dbReference type="InterPro" id="IPR011008">
    <property type="entry name" value="Dimeric_a/b-barrel"/>
</dbReference>
<dbReference type="EMBL" id="JAJOMB010000031">
    <property type="protein sequence ID" value="MCD5316531.1"/>
    <property type="molecule type" value="Genomic_DNA"/>
</dbReference>
<keyword evidence="3" id="KW-1185">Reference proteome</keyword>
<dbReference type="SUPFAM" id="SSF54909">
    <property type="entry name" value="Dimeric alpha+beta barrel"/>
    <property type="match status" value="1"/>
</dbReference>
<accession>A0A9X1NMM4</accession>
<feature type="domain" description="ABM" evidence="1">
    <location>
        <begin position="2"/>
        <end position="91"/>
    </location>
</feature>
<dbReference type="PROSITE" id="PS51725">
    <property type="entry name" value="ABM"/>
    <property type="match status" value="1"/>
</dbReference>
<name>A0A9X1NMM4_9ACTN</name>
<evidence type="ECO:0000259" key="1">
    <source>
        <dbReference type="PROSITE" id="PS51725"/>
    </source>
</evidence>
<dbReference type="InterPro" id="IPR007138">
    <property type="entry name" value="ABM_dom"/>
</dbReference>
<comment type="caution">
    <text evidence="2">The sequence shown here is derived from an EMBL/GenBank/DDBJ whole genome shotgun (WGS) entry which is preliminary data.</text>
</comment>
<dbReference type="Proteomes" id="UP001138997">
    <property type="component" value="Unassembled WGS sequence"/>
</dbReference>
<sequence length="111" mass="12624">MLIQQVQVAITPGQQTRFETALLEVRRLAFQAPGFRRFDVAQGADQPTQYQIQVFWETAEELGDYVTSDAFEQTWAPVHPFLTRPLLINVFLERPSLDFQGPGVLPDVVGY</sequence>
<protein>
    <submittedName>
        <fullName evidence="2">Antibiotic biosynthesis monooxygenase</fullName>
    </submittedName>
</protein>
<dbReference type="Pfam" id="PF03992">
    <property type="entry name" value="ABM"/>
    <property type="match status" value="1"/>
</dbReference>
<keyword evidence="2" id="KW-0560">Oxidoreductase</keyword>
<dbReference type="RefSeq" id="WP_231449383.1">
    <property type="nucleotide sequence ID" value="NZ_JAJOMB010000031.1"/>
</dbReference>
<evidence type="ECO:0000313" key="2">
    <source>
        <dbReference type="EMBL" id="MCD5316531.1"/>
    </source>
</evidence>
<dbReference type="Gene3D" id="3.30.70.100">
    <property type="match status" value="1"/>
</dbReference>